<dbReference type="InterPro" id="IPR044742">
    <property type="entry name" value="DEAD/DEAH_RhlB"/>
</dbReference>
<dbReference type="GO" id="GO:0003724">
    <property type="term" value="F:RNA helicase activity"/>
    <property type="evidence" value="ECO:0007669"/>
    <property type="project" value="InterPro"/>
</dbReference>
<dbReference type="EMBL" id="FOXF01000017">
    <property type="protein sequence ID" value="SFP35923.1"/>
    <property type="molecule type" value="Genomic_DNA"/>
</dbReference>
<keyword evidence="3 7" id="KW-0347">Helicase</keyword>
<dbReference type="PANTHER" id="PTHR47959">
    <property type="entry name" value="ATP-DEPENDENT RNA HELICASE RHLE-RELATED"/>
    <property type="match status" value="1"/>
</dbReference>
<dbReference type="PROSITE" id="PS51192">
    <property type="entry name" value="HELICASE_ATP_BIND_1"/>
    <property type="match status" value="1"/>
</dbReference>
<dbReference type="Pfam" id="PF00271">
    <property type="entry name" value="Helicase_C"/>
    <property type="match status" value="1"/>
</dbReference>
<dbReference type="Gene3D" id="3.40.50.300">
    <property type="entry name" value="P-loop containing nucleotide triphosphate hydrolases"/>
    <property type="match status" value="2"/>
</dbReference>
<dbReference type="PROSITE" id="PS51194">
    <property type="entry name" value="HELICASE_CTER"/>
    <property type="match status" value="1"/>
</dbReference>
<evidence type="ECO:0000256" key="5">
    <source>
        <dbReference type="ARBA" id="ARBA00038437"/>
    </source>
</evidence>
<dbReference type="InterPro" id="IPR011545">
    <property type="entry name" value="DEAD/DEAH_box_helicase_dom"/>
</dbReference>
<evidence type="ECO:0000259" key="9">
    <source>
        <dbReference type="PROSITE" id="PS51192"/>
    </source>
</evidence>
<organism evidence="12 13">
    <name type="scientific">Ruminobacter amylophilus</name>
    <dbReference type="NCBI Taxonomy" id="867"/>
    <lineage>
        <taxon>Bacteria</taxon>
        <taxon>Pseudomonadati</taxon>
        <taxon>Pseudomonadota</taxon>
        <taxon>Gammaproteobacteria</taxon>
        <taxon>Aeromonadales</taxon>
        <taxon>Succinivibrionaceae</taxon>
        <taxon>Ruminobacter</taxon>
    </lineage>
</organism>
<evidence type="ECO:0000256" key="3">
    <source>
        <dbReference type="ARBA" id="ARBA00022806"/>
    </source>
</evidence>
<keyword evidence="1 7" id="KW-0547">Nucleotide-binding</keyword>
<dbReference type="InterPro" id="IPR014001">
    <property type="entry name" value="Helicase_ATP-bd"/>
</dbReference>
<dbReference type="InterPro" id="IPR000629">
    <property type="entry name" value="RNA-helicase_DEAD-box_CS"/>
</dbReference>
<dbReference type="InterPro" id="IPR027417">
    <property type="entry name" value="P-loop_NTPase"/>
</dbReference>
<dbReference type="InterPro" id="IPR050079">
    <property type="entry name" value="DEAD_box_RNA_helicase"/>
</dbReference>
<protein>
    <submittedName>
        <fullName evidence="12">ATP-dependent RNA helicase SrmB</fullName>
    </submittedName>
</protein>
<evidence type="ECO:0000256" key="1">
    <source>
        <dbReference type="ARBA" id="ARBA00022741"/>
    </source>
</evidence>
<feature type="compositionally biased region" description="Basic and acidic residues" evidence="8">
    <location>
        <begin position="394"/>
        <end position="405"/>
    </location>
</feature>
<keyword evidence="13" id="KW-1185">Reference proteome</keyword>
<dbReference type="SMART" id="SM00487">
    <property type="entry name" value="DEXDc"/>
    <property type="match status" value="1"/>
</dbReference>
<dbReference type="InterPro" id="IPR014014">
    <property type="entry name" value="RNA_helicase_DEAD_Q_motif"/>
</dbReference>
<evidence type="ECO:0000313" key="13">
    <source>
        <dbReference type="Proteomes" id="UP000243745"/>
    </source>
</evidence>
<evidence type="ECO:0000256" key="4">
    <source>
        <dbReference type="ARBA" id="ARBA00022840"/>
    </source>
</evidence>
<feature type="short sequence motif" description="Q motif" evidence="6">
    <location>
        <begin position="1"/>
        <end position="29"/>
    </location>
</feature>
<feature type="domain" description="Helicase C-terminal" evidence="10">
    <location>
        <begin position="235"/>
        <end position="385"/>
    </location>
</feature>
<reference evidence="12 13" key="1">
    <citation type="submission" date="2016-10" db="EMBL/GenBank/DDBJ databases">
        <authorList>
            <person name="Varghese N."/>
            <person name="Submissions S."/>
        </authorList>
    </citation>
    <scope>NUCLEOTIDE SEQUENCE [LARGE SCALE GENOMIC DNA]</scope>
    <source>
        <strain evidence="12 13">DSM 1361</strain>
    </source>
</reference>
<dbReference type="OrthoDB" id="9805696at2"/>
<dbReference type="CDD" id="cd18787">
    <property type="entry name" value="SF2_C_DEAD"/>
    <property type="match status" value="1"/>
</dbReference>
<comment type="similarity">
    <text evidence="5 7">Belongs to the DEAD box helicase family.</text>
</comment>
<name>A0A662ZH36_9GAMM</name>
<dbReference type="SMART" id="SM00490">
    <property type="entry name" value="HELICc"/>
    <property type="match status" value="1"/>
</dbReference>
<dbReference type="PROSITE" id="PS00039">
    <property type="entry name" value="DEAD_ATP_HELICASE"/>
    <property type="match status" value="1"/>
</dbReference>
<sequence>MEFSELELDNRLLKVVEEQGFRKPTIVQQEVIPNALSGFDVLADAPTGTGKTAAYVLPCLQHIIDFSNKKHSLSRILVLTPTRELALQVHEQVKLFSKYLPRVSSCTVIGGVDHEEQLPDLSQRTDIVIATPGRLIEYLKKKMFDIKGVEILVLDEADRMLDMGFYDDVVSISKAASRREQTFLFSATLEGGLLSKFANEVLQNPVEIHVDSPRSEKKKVVQYKIFADSLEHKVELLKYLLRSEKIVKPIVFVKTRERLQELVQELDKAEIKFAYIRGEMEQEKRIAALERFAGGSVNILLATDVAARGIDVSDVSHVINFDMPRSADIYVHRIGRTARAGKKGVAINLVEAHDVPILGKIERYTGEKITLRVIDGLKAQNKLADFSKKKKKKEDKDVKSDEKEKHIKKRARDLKNKGKPNFYEKKRKKLLSQGITEEEADKLLNISSAK</sequence>
<dbReference type="InterPro" id="IPR001650">
    <property type="entry name" value="Helicase_C-like"/>
</dbReference>
<feature type="domain" description="Helicase ATP-binding" evidence="9">
    <location>
        <begin position="32"/>
        <end position="207"/>
    </location>
</feature>
<accession>A0A662ZH36</accession>
<dbReference type="GO" id="GO:0005524">
    <property type="term" value="F:ATP binding"/>
    <property type="evidence" value="ECO:0007669"/>
    <property type="project" value="UniProtKB-KW"/>
</dbReference>
<gene>
    <name evidence="12" type="ORF">SAMN02910344_01185</name>
</gene>
<dbReference type="CDD" id="cd00268">
    <property type="entry name" value="DEADc"/>
    <property type="match status" value="1"/>
</dbReference>
<dbReference type="GO" id="GO:0003676">
    <property type="term" value="F:nucleic acid binding"/>
    <property type="evidence" value="ECO:0007669"/>
    <property type="project" value="InterPro"/>
</dbReference>
<proteinExistence type="inferred from homology"/>
<dbReference type="GO" id="GO:0016787">
    <property type="term" value="F:hydrolase activity"/>
    <property type="evidence" value="ECO:0007669"/>
    <property type="project" value="UniProtKB-KW"/>
</dbReference>
<feature type="region of interest" description="Disordered" evidence="8">
    <location>
        <begin position="390"/>
        <end position="426"/>
    </location>
</feature>
<evidence type="ECO:0000313" key="12">
    <source>
        <dbReference type="EMBL" id="SFP35923.1"/>
    </source>
</evidence>
<evidence type="ECO:0000256" key="7">
    <source>
        <dbReference type="RuleBase" id="RU000492"/>
    </source>
</evidence>
<dbReference type="SUPFAM" id="SSF52540">
    <property type="entry name" value="P-loop containing nucleoside triphosphate hydrolases"/>
    <property type="match status" value="1"/>
</dbReference>
<keyword evidence="2 7" id="KW-0378">Hydrolase</keyword>
<dbReference type="Proteomes" id="UP000243745">
    <property type="component" value="Unassembled WGS sequence"/>
</dbReference>
<evidence type="ECO:0000256" key="8">
    <source>
        <dbReference type="SAM" id="MobiDB-lite"/>
    </source>
</evidence>
<dbReference type="PANTHER" id="PTHR47959:SF3">
    <property type="entry name" value="ATP-DEPENDENT RNA HELICASE SRMB"/>
    <property type="match status" value="1"/>
</dbReference>
<evidence type="ECO:0000256" key="6">
    <source>
        <dbReference type="PROSITE-ProRule" id="PRU00552"/>
    </source>
</evidence>
<feature type="domain" description="DEAD-box RNA helicase Q" evidence="11">
    <location>
        <begin position="1"/>
        <end position="29"/>
    </location>
</feature>
<keyword evidence="4 7" id="KW-0067">ATP-binding</keyword>
<dbReference type="RefSeq" id="WP_037318377.1">
    <property type="nucleotide sequence ID" value="NZ_FOXF01000017.1"/>
</dbReference>
<dbReference type="NCBIfam" id="NF008394">
    <property type="entry name" value="PRK11192.1"/>
    <property type="match status" value="1"/>
</dbReference>
<dbReference type="AlphaFoldDB" id="A0A662ZH36"/>
<evidence type="ECO:0000259" key="11">
    <source>
        <dbReference type="PROSITE" id="PS51195"/>
    </source>
</evidence>
<evidence type="ECO:0000259" key="10">
    <source>
        <dbReference type="PROSITE" id="PS51194"/>
    </source>
</evidence>
<evidence type="ECO:0000256" key="2">
    <source>
        <dbReference type="ARBA" id="ARBA00022801"/>
    </source>
</evidence>
<dbReference type="PROSITE" id="PS51195">
    <property type="entry name" value="Q_MOTIF"/>
    <property type="match status" value="1"/>
</dbReference>
<dbReference type="GO" id="GO:0005829">
    <property type="term" value="C:cytosol"/>
    <property type="evidence" value="ECO:0007669"/>
    <property type="project" value="TreeGrafter"/>
</dbReference>
<dbReference type="Pfam" id="PF00270">
    <property type="entry name" value="DEAD"/>
    <property type="match status" value="1"/>
</dbReference>